<keyword evidence="2" id="KW-1185">Reference proteome</keyword>
<accession>A0A0B1TG16</accession>
<sequence>MLEILSFSLVIQSVVTQVNKMELILVQAMWNNGDISPVRTYKNDPFQAANWTFGGGGFGQLSTVSWK</sequence>
<name>A0A0B1TG16_OESDE</name>
<dbReference type="EMBL" id="KN550206">
    <property type="protein sequence ID" value="KHJ94767.1"/>
    <property type="molecule type" value="Genomic_DNA"/>
</dbReference>
<evidence type="ECO:0000313" key="1">
    <source>
        <dbReference type="EMBL" id="KHJ94767.1"/>
    </source>
</evidence>
<proteinExistence type="predicted"/>
<dbReference type="SUPFAM" id="SSF53254">
    <property type="entry name" value="Phosphoglycerate mutase-like"/>
    <property type="match status" value="1"/>
</dbReference>
<dbReference type="InterPro" id="IPR029033">
    <property type="entry name" value="His_PPase_superfam"/>
</dbReference>
<dbReference type="OrthoDB" id="258392at2759"/>
<organism evidence="1 2">
    <name type="scientific">Oesophagostomum dentatum</name>
    <name type="common">Nodular worm</name>
    <dbReference type="NCBI Taxonomy" id="61180"/>
    <lineage>
        <taxon>Eukaryota</taxon>
        <taxon>Metazoa</taxon>
        <taxon>Ecdysozoa</taxon>
        <taxon>Nematoda</taxon>
        <taxon>Chromadorea</taxon>
        <taxon>Rhabditida</taxon>
        <taxon>Rhabditina</taxon>
        <taxon>Rhabditomorpha</taxon>
        <taxon>Strongyloidea</taxon>
        <taxon>Strongylidae</taxon>
        <taxon>Oesophagostomum</taxon>
    </lineage>
</organism>
<protein>
    <submittedName>
        <fullName evidence="1">Uncharacterized protein</fullName>
    </submittedName>
</protein>
<dbReference type="GO" id="GO:0016791">
    <property type="term" value="F:phosphatase activity"/>
    <property type="evidence" value="ECO:0007669"/>
    <property type="project" value="UniProtKB-ARBA"/>
</dbReference>
<gene>
    <name evidence="1" type="ORF">OESDEN_05303</name>
</gene>
<evidence type="ECO:0000313" key="2">
    <source>
        <dbReference type="Proteomes" id="UP000053660"/>
    </source>
</evidence>
<dbReference type="Proteomes" id="UP000053660">
    <property type="component" value="Unassembled WGS sequence"/>
</dbReference>
<reference evidence="1 2" key="1">
    <citation type="submission" date="2014-03" db="EMBL/GenBank/DDBJ databases">
        <title>Draft genome of the hookworm Oesophagostomum dentatum.</title>
        <authorList>
            <person name="Mitreva M."/>
        </authorList>
    </citation>
    <scope>NUCLEOTIDE SEQUENCE [LARGE SCALE GENOMIC DNA]</scope>
    <source>
        <strain evidence="1 2">OD-Hann</strain>
    </source>
</reference>
<dbReference type="AlphaFoldDB" id="A0A0B1TG16"/>